<accession>A0A414I048</accession>
<gene>
    <name evidence="2" type="ORF">DW775_04415</name>
</gene>
<dbReference type="RefSeq" id="WP_118083619.1">
    <property type="nucleotide sequence ID" value="NZ_JBDMEK010000001.1"/>
</dbReference>
<proteinExistence type="predicted"/>
<reference evidence="2 3" key="1">
    <citation type="submission" date="2018-08" db="EMBL/GenBank/DDBJ databases">
        <title>A genome reference for cultivated species of the human gut microbiota.</title>
        <authorList>
            <person name="Zou Y."/>
            <person name="Xue W."/>
            <person name="Luo G."/>
        </authorList>
    </citation>
    <scope>NUCLEOTIDE SEQUENCE [LARGE SCALE GENOMIC DNA]</scope>
    <source>
        <strain evidence="2 3">AM30-13AC</strain>
    </source>
</reference>
<dbReference type="CDD" id="cd02019">
    <property type="entry name" value="NK"/>
    <property type="match status" value="1"/>
</dbReference>
<name>A0A414I048_9FIRM</name>
<dbReference type="InterPro" id="IPR027417">
    <property type="entry name" value="P-loop_NTPase"/>
</dbReference>
<evidence type="ECO:0000313" key="2">
    <source>
        <dbReference type="EMBL" id="RHD96590.1"/>
    </source>
</evidence>
<organism evidence="2 3">
    <name type="scientific">Agathobacter rectalis</name>
    <dbReference type="NCBI Taxonomy" id="39491"/>
    <lineage>
        <taxon>Bacteria</taxon>
        <taxon>Bacillati</taxon>
        <taxon>Bacillota</taxon>
        <taxon>Clostridia</taxon>
        <taxon>Lachnospirales</taxon>
        <taxon>Lachnospiraceae</taxon>
        <taxon>Agathobacter</taxon>
    </lineage>
</organism>
<comment type="caution">
    <text evidence="2">The sequence shown here is derived from an EMBL/GenBank/DDBJ whole genome shotgun (WGS) entry which is preliminary data.</text>
</comment>
<feature type="domain" description="NadR/Ttd14 AAA" evidence="1">
    <location>
        <begin position="17"/>
        <end position="111"/>
    </location>
</feature>
<sequence>MRTIEKYLWKDDVMNVVFISGPHGCGKTAFMEALLEKSEVYIKDSFFLDFVNDLPAISHMSIFEKCLLRLYHRFYTAQQANLKCKKNNDNKILLVDRSIYDSIVYNTVEHNMGTLTEFQYNFLSNIEQKALEIVNPYTVILNPDSKKVVNYLEQRAKRGGREKRNRLCRREDTLEYISMMHDEYSKIACNTNVLYLEGGLEENVKETNEWIRKMYI</sequence>
<evidence type="ECO:0000259" key="1">
    <source>
        <dbReference type="Pfam" id="PF13521"/>
    </source>
</evidence>
<dbReference type="AlphaFoldDB" id="A0A414I048"/>
<dbReference type="InterPro" id="IPR038727">
    <property type="entry name" value="NadR/Ttd14_AAA_dom"/>
</dbReference>
<evidence type="ECO:0000313" key="3">
    <source>
        <dbReference type="Proteomes" id="UP000284835"/>
    </source>
</evidence>
<dbReference type="EMBL" id="QSJS01000004">
    <property type="protein sequence ID" value="RHD96590.1"/>
    <property type="molecule type" value="Genomic_DNA"/>
</dbReference>
<protein>
    <recommendedName>
        <fullName evidence="1">NadR/Ttd14 AAA domain-containing protein</fullName>
    </recommendedName>
</protein>
<dbReference type="Gene3D" id="3.40.50.300">
    <property type="entry name" value="P-loop containing nucleotide triphosphate hydrolases"/>
    <property type="match status" value="1"/>
</dbReference>
<dbReference type="SUPFAM" id="SSF52540">
    <property type="entry name" value="P-loop containing nucleoside triphosphate hydrolases"/>
    <property type="match status" value="1"/>
</dbReference>
<dbReference type="Pfam" id="PF13521">
    <property type="entry name" value="AAA_28"/>
    <property type="match status" value="1"/>
</dbReference>
<dbReference type="Proteomes" id="UP000284835">
    <property type="component" value="Unassembled WGS sequence"/>
</dbReference>